<dbReference type="EMBL" id="UYYB01105063">
    <property type="protein sequence ID" value="VDM79414.1"/>
    <property type="molecule type" value="Genomic_DNA"/>
</dbReference>
<organism evidence="1 2">
    <name type="scientific">Strongylus vulgaris</name>
    <name type="common">Blood worm</name>
    <dbReference type="NCBI Taxonomy" id="40348"/>
    <lineage>
        <taxon>Eukaryota</taxon>
        <taxon>Metazoa</taxon>
        <taxon>Ecdysozoa</taxon>
        <taxon>Nematoda</taxon>
        <taxon>Chromadorea</taxon>
        <taxon>Rhabditida</taxon>
        <taxon>Rhabditina</taxon>
        <taxon>Rhabditomorpha</taxon>
        <taxon>Strongyloidea</taxon>
        <taxon>Strongylidae</taxon>
        <taxon>Strongylus</taxon>
    </lineage>
</organism>
<protein>
    <submittedName>
        <fullName evidence="1">Uncharacterized protein</fullName>
    </submittedName>
</protein>
<reference evidence="1 2" key="1">
    <citation type="submission" date="2018-11" db="EMBL/GenBank/DDBJ databases">
        <authorList>
            <consortium name="Pathogen Informatics"/>
        </authorList>
    </citation>
    <scope>NUCLEOTIDE SEQUENCE [LARGE SCALE GENOMIC DNA]</scope>
</reference>
<proteinExistence type="predicted"/>
<keyword evidence="2" id="KW-1185">Reference proteome</keyword>
<dbReference type="Proteomes" id="UP000270094">
    <property type="component" value="Unassembled WGS sequence"/>
</dbReference>
<gene>
    <name evidence="1" type="ORF">SVUK_LOCUS14412</name>
</gene>
<sequence>MEFLAVPDFNNNDLLHDMNQAVRLDQGPGAAPHLQLEEPAAVRLEPRVVERRPRPRIREVCSHHIFPSLKRFILLHVVTFYNLIQSNIYFRIMSWSSRCVSNKKK</sequence>
<evidence type="ECO:0000313" key="2">
    <source>
        <dbReference type="Proteomes" id="UP000270094"/>
    </source>
</evidence>
<evidence type="ECO:0000313" key="1">
    <source>
        <dbReference type="EMBL" id="VDM79414.1"/>
    </source>
</evidence>
<name>A0A3P7JLL4_STRVU</name>
<dbReference type="AlphaFoldDB" id="A0A3P7JLL4"/>
<accession>A0A3P7JLL4</accession>